<dbReference type="Pfam" id="PF00521">
    <property type="entry name" value="DNA_topoisoIV"/>
    <property type="match status" value="1"/>
</dbReference>
<dbReference type="GO" id="GO:0003677">
    <property type="term" value="F:DNA binding"/>
    <property type="evidence" value="ECO:0007669"/>
    <property type="project" value="UniProtKB-UniRule"/>
</dbReference>
<keyword evidence="5 7" id="KW-0238">DNA-binding</keyword>
<keyword evidence="4 7" id="KW-0799">Topoisomerase</keyword>
<dbReference type="Pfam" id="PF03989">
    <property type="entry name" value="DNA_gyraseA_C"/>
    <property type="match status" value="3"/>
</dbReference>
<dbReference type="InterPro" id="IPR013760">
    <property type="entry name" value="Topo_IIA-like_dom_sf"/>
</dbReference>
<dbReference type="Proteomes" id="UP000594468">
    <property type="component" value="Chromosome"/>
</dbReference>
<dbReference type="Gene3D" id="3.30.1360.40">
    <property type="match status" value="1"/>
</dbReference>
<dbReference type="NCBIfam" id="TIGR01063">
    <property type="entry name" value="gyrA"/>
    <property type="match status" value="1"/>
</dbReference>
<evidence type="ECO:0000313" key="10">
    <source>
        <dbReference type="Proteomes" id="UP000594468"/>
    </source>
</evidence>
<dbReference type="InterPro" id="IPR013758">
    <property type="entry name" value="Topo_IIA_A/C_ab"/>
</dbReference>
<name>A0A7S8E6T5_9CHLR</name>
<dbReference type="AlphaFoldDB" id="A0A7S8E6T5"/>
<comment type="catalytic activity">
    <reaction evidence="1 7">
        <text>ATP-dependent breakage, passage and rejoining of double-stranded DNA.</text>
        <dbReference type="EC" id="5.6.2.2"/>
    </reaction>
</comment>
<comment type="similarity">
    <text evidence="2">Belongs to the type II topoisomerase GyrA/ParC subunit family.</text>
</comment>
<organism evidence="9 10">
    <name type="scientific">Phototrophicus methaneseepsis</name>
    <dbReference type="NCBI Taxonomy" id="2710758"/>
    <lineage>
        <taxon>Bacteria</taxon>
        <taxon>Bacillati</taxon>
        <taxon>Chloroflexota</taxon>
        <taxon>Candidatus Thermofontia</taxon>
        <taxon>Phototrophicales</taxon>
        <taxon>Phototrophicaceae</taxon>
        <taxon>Phototrophicus</taxon>
    </lineage>
</organism>
<dbReference type="SUPFAM" id="SSF101904">
    <property type="entry name" value="GyrA/ParC C-terminal domain-like"/>
    <property type="match status" value="1"/>
</dbReference>
<dbReference type="SUPFAM" id="SSF56719">
    <property type="entry name" value="Type II DNA topoisomerase"/>
    <property type="match status" value="1"/>
</dbReference>
<evidence type="ECO:0000256" key="6">
    <source>
        <dbReference type="ARBA" id="ARBA00023235"/>
    </source>
</evidence>
<dbReference type="InterPro" id="IPR013757">
    <property type="entry name" value="Topo_IIA_A_a_sf"/>
</dbReference>
<dbReference type="GO" id="GO:0006265">
    <property type="term" value="P:DNA topological change"/>
    <property type="evidence" value="ECO:0007669"/>
    <property type="project" value="UniProtKB-UniRule"/>
</dbReference>
<dbReference type="GO" id="GO:0009330">
    <property type="term" value="C:DNA topoisomerase type II (double strand cut, ATP-hydrolyzing) complex"/>
    <property type="evidence" value="ECO:0007669"/>
    <property type="project" value="TreeGrafter"/>
</dbReference>
<dbReference type="Gene3D" id="1.10.268.10">
    <property type="entry name" value="Topoisomerase, domain 3"/>
    <property type="match status" value="1"/>
</dbReference>
<dbReference type="GO" id="GO:0005737">
    <property type="term" value="C:cytoplasm"/>
    <property type="evidence" value="ECO:0007669"/>
    <property type="project" value="TreeGrafter"/>
</dbReference>
<evidence type="ECO:0000313" key="9">
    <source>
        <dbReference type="EMBL" id="QPC81438.1"/>
    </source>
</evidence>
<evidence type="ECO:0000256" key="3">
    <source>
        <dbReference type="ARBA" id="ARBA00012895"/>
    </source>
</evidence>
<evidence type="ECO:0000256" key="4">
    <source>
        <dbReference type="ARBA" id="ARBA00023029"/>
    </source>
</evidence>
<protein>
    <recommendedName>
        <fullName evidence="3">DNA topoisomerase (ATP-hydrolyzing)</fullName>
        <ecNumber evidence="3">5.6.2.2</ecNumber>
    </recommendedName>
</protein>
<evidence type="ECO:0000256" key="2">
    <source>
        <dbReference type="ARBA" id="ARBA00008263"/>
    </source>
</evidence>
<sequence length="819" mass="90458">MTVGDIQPVNIEQEMRNAYLDYAMSVIVSRALPDARDGLKPVHRRILYAMHDMGLRPSTAHKKSARIVGEVLGKYHPHGDSAVYDAMVRLAQDFSMRYMLVDGQGNFGSIDGDGAAAMRYTEARIANLGSELLIDIEKDTVDFTENFDGSLTEPSVLPANLPNLLINGASGIAVGMSTSIPPHNMGEVVDALVYMLSHWQHIDDITIDDLMQFIKGPDFPTGGVIYGHQETEDEENPLLQAYATGRGKITVRAKVHIEDMGRGKQRIIVSELPYQTNKTTLIERIATLVTSNKLEGLSDLRDESDRQNPVRLVIELQRGVEATDVLHNLFKLTPLQETFSIIMLALVENQPRLLTLKQALRVYLEHRIEIVRRRSEYDLARAKERAHILEGLLTALSNLDEVVAIIRKSRNVDTARTNLIKALSISEIQAQAILDMPLRRLAALERKKIEEEHKEKIKLINYLEGLLKDPKKVRILIAEELTTIKAEYNDPRRTIIANQTAAKVSASDFLMPEEATWITLTVDGKLGRLYSDEPPKVTASDKNPPRFIVESTTAQTLYLVTTKGDCATVPVQQLPQINAPEDGNSFYDLSTLTSSDEVAVAIALPANMSSGYLFFATEQAQVKRVRVEDLPGVSAKTFTIMKVADDDKLITGFVTMGEDSVLLTTAQAQTIRFSEDDVRPTGLPAGGMRGIKLLGQRDKLVGASRAVEGQYVWVITDDGIAKISHIDEYPVQGRAGSGVITMRMEKTSMGLAAATIGRQDDNIIALTNKNKPLYMRVGRAPQIKRGRTGGESVIALRNGEEVIGVVNYQSKITAPDTDA</sequence>
<dbReference type="InterPro" id="IPR006691">
    <property type="entry name" value="GyrA/parC_rep"/>
</dbReference>
<proteinExistence type="inferred from homology"/>
<dbReference type="CDD" id="cd00187">
    <property type="entry name" value="TOP4c"/>
    <property type="match status" value="1"/>
</dbReference>
<evidence type="ECO:0000256" key="7">
    <source>
        <dbReference type="PROSITE-ProRule" id="PRU01384"/>
    </source>
</evidence>
<evidence type="ECO:0000259" key="8">
    <source>
        <dbReference type="PROSITE" id="PS52040"/>
    </source>
</evidence>
<dbReference type="PANTHER" id="PTHR43493">
    <property type="entry name" value="DNA GYRASE/TOPOISOMERASE SUBUNIT A"/>
    <property type="match status" value="1"/>
</dbReference>
<dbReference type="FunFam" id="1.10.268.10:FF:000001">
    <property type="entry name" value="DNA gyrase subunit A"/>
    <property type="match status" value="1"/>
</dbReference>
<dbReference type="NCBIfam" id="NF004044">
    <property type="entry name" value="PRK05561.1"/>
    <property type="match status" value="1"/>
</dbReference>
<dbReference type="NCBIfam" id="NF004043">
    <property type="entry name" value="PRK05560.1"/>
    <property type="match status" value="1"/>
</dbReference>
<dbReference type="InterPro" id="IPR050220">
    <property type="entry name" value="Type_II_DNA_Topoisomerases"/>
</dbReference>
<dbReference type="KEGG" id="pmet:G4Y79_17300"/>
<evidence type="ECO:0000256" key="1">
    <source>
        <dbReference type="ARBA" id="ARBA00000185"/>
    </source>
</evidence>
<dbReference type="FunFam" id="3.30.1360.40:FF:000002">
    <property type="entry name" value="DNA gyrase subunit A"/>
    <property type="match status" value="1"/>
</dbReference>
<dbReference type="GO" id="GO:0005524">
    <property type="term" value="F:ATP binding"/>
    <property type="evidence" value="ECO:0007669"/>
    <property type="project" value="InterPro"/>
</dbReference>
<accession>A0A7S8E6T5</accession>
<dbReference type="PROSITE" id="PS52040">
    <property type="entry name" value="TOPO_IIA"/>
    <property type="match status" value="1"/>
</dbReference>
<dbReference type="EC" id="5.6.2.2" evidence="3"/>
<feature type="active site" description="O-(5'-phospho-DNA)-tyrosine intermediate" evidence="7">
    <location>
        <position position="120"/>
    </location>
</feature>
<evidence type="ECO:0000256" key="5">
    <source>
        <dbReference type="ARBA" id="ARBA00023125"/>
    </source>
</evidence>
<dbReference type="PANTHER" id="PTHR43493:SF5">
    <property type="entry name" value="DNA GYRASE SUBUNIT A, CHLOROPLASTIC_MITOCHONDRIAL"/>
    <property type="match status" value="1"/>
</dbReference>
<dbReference type="EMBL" id="CP062983">
    <property type="protein sequence ID" value="QPC81438.1"/>
    <property type="molecule type" value="Genomic_DNA"/>
</dbReference>
<gene>
    <name evidence="9" type="primary">gyrA</name>
    <name evidence="9" type="ORF">G4Y79_17300</name>
</gene>
<dbReference type="InterPro" id="IPR035516">
    <property type="entry name" value="Gyrase/topoIV_suA_C"/>
</dbReference>
<dbReference type="FunFam" id="3.90.199.10:FF:000001">
    <property type="entry name" value="DNA gyrase subunit A"/>
    <property type="match status" value="1"/>
</dbReference>
<dbReference type="InterPro" id="IPR002205">
    <property type="entry name" value="Topo_IIA_dom_A"/>
</dbReference>
<dbReference type="Gene3D" id="3.90.199.10">
    <property type="entry name" value="Topoisomerase II, domain 5"/>
    <property type="match status" value="1"/>
</dbReference>
<keyword evidence="6 7" id="KW-0413">Isomerase</keyword>
<dbReference type="GO" id="GO:0034335">
    <property type="term" value="F:DNA negative supercoiling activity"/>
    <property type="evidence" value="ECO:0007669"/>
    <property type="project" value="UniProtKB-ARBA"/>
</dbReference>
<dbReference type="RefSeq" id="WP_195169511.1">
    <property type="nucleotide sequence ID" value="NZ_CP062983.1"/>
</dbReference>
<dbReference type="SMART" id="SM00434">
    <property type="entry name" value="TOP4c"/>
    <property type="match status" value="1"/>
</dbReference>
<keyword evidence="10" id="KW-1185">Reference proteome</keyword>
<reference evidence="9 10" key="1">
    <citation type="submission" date="2020-02" db="EMBL/GenBank/DDBJ databases">
        <authorList>
            <person name="Zheng R.K."/>
            <person name="Sun C.M."/>
        </authorList>
    </citation>
    <scope>NUCLEOTIDE SEQUENCE [LARGE SCALE GENOMIC DNA]</scope>
    <source>
        <strain evidence="10">rifampicinis</strain>
    </source>
</reference>
<feature type="domain" description="Topo IIA-type catalytic" evidence="8">
    <location>
        <begin position="32"/>
        <end position="509"/>
    </location>
</feature>
<dbReference type="Gene3D" id="2.120.10.90">
    <property type="entry name" value="DNA gyrase/topoisomerase IV, subunit A, C-terminal"/>
    <property type="match status" value="1"/>
</dbReference>